<feature type="domain" description="Peptidase M28" evidence="1">
    <location>
        <begin position="236"/>
        <end position="437"/>
    </location>
</feature>
<dbReference type="RefSeq" id="WP_094583304.1">
    <property type="nucleotide sequence ID" value="NZ_NHPB01000084.1"/>
</dbReference>
<dbReference type="Proteomes" id="UP000216758">
    <property type="component" value="Unassembled WGS sequence"/>
</dbReference>
<dbReference type="AlphaFoldDB" id="A0A256JK40"/>
<protein>
    <recommendedName>
        <fullName evidence="1">Peptidase M28 domain-containing protein</fullName>
    </recommendedName>
</protein>
<dbReference type="EMBL" id="NHPB01000084">
    <property type="protein sequence ID" value="OYR68953.1"/>
    <property type="molecule type" value="Genomic_DNA"/>
</dbReference>
<gene>
    <name evidence="2" type="ORF">DJ78_12305</name>
</gene>
<dbReference type="PANTHER" id="PTHR10404:SF46">
    <property type="entry name" value="VACUOLAR PROTEIN SORTING-ASSOCIATED PROTEIN 70"/>
    <property type="match status" value="1"/>
</dbReference>
<dbReference type="PANTHER" id="PTHR10404">
    <property type="entry name" value="N-ACETYLATED-ALPHA-LINKED ACIDIC DIPEPTIDASE"/>
    <property type="match status" value="1"/>
</dbReference>
<evidence type="ECO:0000313" key="3">
    <source>
        <dbReference type="Proteomes" id="UP000216758"/>
    </source>
</evidence>
<name>A0A256JK40_HALEZ</name>
<comment type="caution">
    <text evidence="2">The sequence shown here is derived from an EMBL/GenBank/DDBJ whole genome shotgun (WGS) entry which is preliminary data.</text>
</comment>
<evidence type="ECO:0000313" key="2">
    <source>
        <dbReference type="EMBL" id="OYR68953.1"/>
    </source>
</evidence>
<dbReference type="OrthoDB" id="298956at2157"/>
<dbReference type="Gene3D" id="3.40.630.10">
    <property type="entry name" value="Zn peptidases"/>
    <property type="match status" value="1"/>
</dbReference>
<evidence type="ECO:0000259" key="1">
    <source>
        <dbReference type="Pfam" id="PF04389"/>
    </source>
</evidence>
<reference evidence="2 3" key="1">
    <citation type="journal article" date="2014" name="Front. Microbiol.">
        <title>Population and genomic analysis of the genus Halorubrum.</title>
        <authorList>
            <person name="Fullmer M.S."/>
            <person name="Soucy S.M."/>
            <person name="Swithers K.S."/>
            <person name="Makkay A.M."/>
            <person name="Wheeler R."/>
            <person name="Ventosa A."/>
            <person name="Gogarten J.P."/>
            <person name="Papke R.T."/>
        </authorList>
    </citation>
    <scope>NUCLEOTIDE SEQUENCE [LARGE SCALE GENOMIC DNA]</scope>
    <source>
        <strain evidence="2 3">G37</strain>
    </source>
</reference>
<dbReference type="InterPro" id="IPR039373">
    <property type="entry name" value="Peptidase_M28B"/>
</dbReference>
<dbReference type="Pfam" id="PF04389">
    <property type="entry name" value="Peptidase_M28"/>
    <property type="match status" value="1"/>
</dbReference>
<dbReference type="SUPFAM" id="SSF53187">
    <property type="entry name" value="Zn-dependent exopeptidases"/>
    <property type="match status" value="1"/>
</dbReference>
<proteinExistence type="predicted"/>
<organism evidence="2 3">
    <name type="scientific">Halorubrum ezzemoulense</name>
    <name type="common">Halorubrum chaoviator</name>
    <dbReference type="NCBI Taxonomy" id="337243"/>
    <lineage>
        <taxon>Archaea</taxon>
        <taxon>Methanobacteriati</taxon>
        <taxon>Methanobacteriota</taxon>
        <taxon>Stenosarchaea group</taxon>
        <taxon>Halobacteria</taxon>
        <taxon>Halobacteriales</taxon>
        <taxon>Haloferacaceae</taxon>
        <taxon>Halorubrum</taxon>
    </lineage>
</organism>
<sequence length="576" mass="62509">MDGRLYEGGKPSLSGVDAAIVDDVSADEPWSLVERFAELERVSGTEGERSAAAYVTDRLDGFSIDHELFEPSLYLSTPHGASIETDDRWTAASAKTVSFSANGTVGGDLVYVENDDEMESIESMLSVSLDGLPSDLSGTVVLSESIIPISAIGELSDRGAEAFIGIHPHEREPHEGIVTPVWGGAPPYEDRERVPDLLVANVSASDGRKLRERAANGAEVTVSAETTTEWKAAPLVVAKILGAAAPAVDEFVLAHGHIDSWHEGVTDNATGDAALLELARVLHDHREELRRDVWVAWWPGHSTGRYAGSTWFTDEFAAALAERCVAHVNVDSPGVADATAYDERVKWMAAVHDVAVGAIEDVSGKATAEFRPARAGDYSFNNLGVPGMSLQSSIPEPVREERGYHPVGGSGGHADAWHLTTDTIEKFDPDVLKRDTEVYTLATARLSRAERPADPVRAIDRLASVAAEYDAASGFDLGPVIDELDELRGATMAFLDDADGYPDAADRLVKRVTRLQFVTEGEFKQDPAESRPPFPRLAPVERLADLDGDEERFLELQLQRARNDILAELRRLRRSL</sequence>
<dbReference type="InterPro" id="IPR007484">
    <property type="entry name" value="Peptidase_M28"/>
</dbReference>
<dbReference type="GO" id="GO:0004180">
    <property type="term" value="F:carboxypeptidase activity"/>
    <property type="evidence" value="ECO:0007669"/>
    <property type="project" value="TreeGrafter"/>
</dbReference>
<accession>A0A256JK40</accession>
<dbReference type="Gene3D" id="3.50.30.30">
    <property type="match status" value="1"/>
</dbReference>